<gene>
    <name evidence="1" type="ORF">M9H77_09132</name>
</gene>
<dbReference type="EMBL" id="CM044702">
    <property type="protein sequence ID" value="KAI5678182.1"/>
    <property type="molecule type" value="Genomic_DNA"/>
</dbReference>
<evidence type="ECO:0000313" key="1">
    <source>
        <dbReference type="EMBL" id="KAI5678182.1"/>
    </source>
</evidence>
<evidence type="ECO:0000313" key="2">
    <source>
        <dbReference type="Proteomes" id="UP001060085"/>
    </source>
</evidence>
<proteinExistence type="predicted"/>
<organism evidence="1 2">
    <name type="scientific">Catharanthus roseus</name>
    <name type="common">Madagascar periwinkle</name>
    <name type="synonym">Vinca rosea</name>
    <dbReference type="NCBI Taxonomy" id="4058"/>
    <lineage>
        <taxon>Eukaryota</taxon>
        <taxon>Viridiplantae</taxon>
        <taxon>Streptophyta</taxon>
        <taxon>Embryophyta</taxon>
        <taxon>Tracheophyta</taxon>
        <taxon>Spermatophyta</taxon>
        <taxon>Magnoliopsida</taxon>
        <taxon>eudicotyledons</taxon>
        <taxon>Gunneridae</taxon>
        <taxon>Pentapetalae</taxon>
        <taxon>asterids</taxon>
        <taxon>lamiids</taxon>
        <taxon>Gentianales</taxon>
        <taxon>Apocynaceae</taxon>
        <taxon>Rauvolfioideae</taxon>
        <taxon>Vinceae</taxon>
        <taxon>Catharanthinae</taxon>
        <taxon>Catharanthus</taxon>
    </lineage>
</organism>
<name>A0ACC0BZX3_CATRO</name>
<accession>A0ACC0BZX3</accession>
<comment type="caution">
    <text evidence="1">The sequence shown here is derived from an EMBL/GenBank/DDBJ whole genome shotgun (WGS) entry which is preliminary data.</text>
</comment>
<sequence>MKRLKRGGKRAKNKSAKKKKNHEVKRETTILDLNTTILMEIFLTLPPIAIIFCKVVCKEWYNLLTQSLFCSLYLKNPPYMHLIHFDFVKGYYPKRYQYEGEAIHLISLKKGSNNSHQEPSICSKKLNIPRKDHLMIMGSCNGLLLLAQLTKPSMFTYINNPITGEYISLPCITRSRRLLSRALGFGFYTNYKVLFIETYQLPNSELRVDCQIFTIGVDSKWRQLVVNTLIAFFLKGSGTILNGSFHWLMDHDFIFEFLSENSTLFWNSICAFDFVTERFRRIPPPPENVIIKGKELSLGELKGKLCVFNTSKIDQRIEIWTMNEYENANSWTKSHMLLLSWIPSCHFRCVHLPIASWRDGEILMPSCSRPQLISFNLREQKAEIFYINGFEGIGRVYAELTYFVPNFLRLKDALKGEASSKDKYPKIVNVQRV</sequence>
<reference evidence="2" key="1">
    <citation type="journal article" date="2023" name="Nat. Plants">
        <title>Single-cell RNA sequencing provides a high-resolution roadmap for understanding the multicellular compartmentation of specialized metabolism.</title>
        <authorList>
            <person name="Sun S."/>
            <person name="Shen X."/>
            <person name="Li Y."/>
            <person name="Li Y."/>
            <person name="Wang S."/>
            <person name="Li R."/>
            <person name="Zhang H."/>
            <person name="Shen G."/>
            <person name="Guo B."/>
            <person name="Wei J."/>
            <person name="Xu J."/>
            <person name="St-Pierre B."/>
            <person name="Chen S."/>
            <person name="Sun C."/>
        </authorList>
    </citation>
    <scope>NUCLEOTIDE SEQUENCE [LARGE SCALE GENOMIC DNA]</scope>
</reference>
<dbReference type="Proteomes" id="UP001060085">
    <property type="component" value="Linkage Group LG02"/>
</dbReference>
<keyword evidence="2" id="KW-1185">Reference proteome</keyword>
<protein>
    <submittedName>
        <fullName evidence="1">Uncharacterized protein</fullName>
    </submittedName>
</protein>